<feature type="domain" description="Subtilisin-like protease fibronectin type-III" evidence="5">
    <location>
        <begin position="116"/>
        <end position="197"/>
    </location>
</feature>
<evidence type="ECO:0000256" key="1">
    <source>
        <dbReference type="ARBA" id="ARBA00011073"/>
    </source>
</evidence>
<evidence type="ECO:0000313" key="7">
    <source>
        <dbReference type="Proteomes" id="UP000823775"/>
    </source>
</evidence>
<dbReference type="Gene3D" id="2.60.40.2310">
    <property type="match status" value="1"/>
</dbReference>
<proteinExistence type="inferred from homology"/>
<dbReference type="PANTHER" id="PTHR10795">
    <property type="entry name" value="PROPROTEIN CONVERTASE SUBTILISIN/KEXIN"/>
    <property type="match status" value="1"/>
</dbReference>
<comment type="similarity">
    <text evidence="1 3">Belongs to the peptidase S8 family.</text>
</comment>
<dbReference type="InterPro" id="IPR000209">
    <property type="entry name" value="Peptidase_S8/S53_dom"/>
</dbReference>
<comment type="caution">
    <text evidence="6">The sequence shown here is derived from an EMBL/GenBank/DDBJ whole genome shotgun (WGS) entry which is preliminary data.</text>
</comment>
<comment type="caution">
    <text evidence="3">Lacks conserved residue(s) required for the propagation of feature annotation.</text>
</comment>
<dbReference type="InterPro" id="IPR036852">
    <property type="entry name" value="Peptidase_S8/S53_dom_sf"/>
</dbReference>
<evidence type="ECO:0000256" key="3">
    <source>
        <dbReference type="PROSITE-ProRule" id="PRU01240"/>
    </source>
</evidence>
<feature type="domain" description="Peptidase S8/S53" evidence="4">
    <location>
        <begin position="1"/>
        <end position="61"/>
    </location>
</feature>
<organism evidence="6 7">
    <name type="scientific">Datura stramonium</name>
    <name type="common">Jimsonweed</name>
    <name type="synonym">Common thornapple</name>
    <dbReference type="NCBI Taxonomy" id="4076"/>
    <lineage>
        <taxon>Eukaryota</taxon>
        <taxon>Viridiplantae</taxon>
        <taxon>Streptophyta</taxon>
        <taxon>Embryophyta</taxon>
        <taxon>Tracheophyta</taxon>
        <taxon>Spermatophyta</taxon>
        <taxon>Magnoliopsida</taxon>
        <taxon>eudicotyledons</taxon>
        <taxon>Gunneridae</taxon>
        <taxon>Pentapetalae</taxon>
        <taxon>asterids</taxon>
        <taxon>lamiids</taxon>
        <taxon>Solanales</taxon>
        <taxon>Solanaceae</taxon>
        <taxon>Solanoideae</taxon>
        <taxon>Datureae</taxon>
        <taxon>Datura</taxon>
    </lineage>
</organism>
<accession>A0ABS8UIY8</accession>
<dbReference type="InterPro" id="IPR041469">
    <property type="entry name" value="Subtilisin-like_FN3"/>
</dbReference>
<keyword evidence="2" id="KW-0732">Signal</keyword>
<evidence type="ECO:0000256" key="2">
    <source>
        <dbReference type="ARBA" id="ARBA00022729"/>
    </source>
</evidence>
<dbReference type="PROSITE" id="PS51892">
    <property type="entry name" value="SUBTILASE"/>
    <property type="match status" value="1"/>
</dbReference>
<reference evidence="6 7" key="1">
    <citation type="journal article" date="2021" name="BMC Genomics">
        <title>Datura genome reveals duplications of psychoactive alkaloid biosynthetic genes and high mutation rate following tissue culture.</title>
        <authorList>
            <person name="Rajewski A."/>
            <person name="Carter-House D."/>
            <person name="Stajich J."/>
            <person name="Litt A."/>
        </authorList>
    </citation>
    <scope>NUCLEOTIDE SEQUENCE [LARGE SCALE GENOMIC DNA]</scope>
    <source>
        <strain evidence="6">AR-01</strain>
    </source>
</reference>
<sequence length="197" mass="21281">MATPHIAGIVALIKEKHPSWSPTAITSAMMTTADVTGHSRTPILAQKTNQLASATPFDFGAGLVNPSREIDPGFVFKSGFKHYVLFLCSVPGVDDMSIRRAVGVGCPKKKRSWCSDLNTPSVTISNLVGSRNVFRRVTVAGVDEKYQVIVKEPLGVSVSVTPQVFKVNANASRHVNIALNATQTTNTYSFGEIMFQD</sequence>
<dbReference type="Pfam" id="PF00082">
    <property type="entry name" value="Peptidase_S8"/>
    <property type="match status" value="1"/>
</dbReference>
<dbReference type="SUPFAM" id="SSF52743">
    <property type="entry name" value="Subtilisin-like"/>
    <property type="match status" value="1"/>
</dbReference>
<dbReference type="Proteomes" id="UP000823775">
    <property type="component" value="Unassembled WGS sequence"/>
</dbReference>
<evidence type="ECO:0000313" key="6">
    <source>
        <dbReference type="EMBL" id="MCD9558595.1"/>
    </source>
</evidence>
<dbReference type="EMBL" id="JACEIK010002031">
    <property type="protein sequence ID" value="MCD9558595.1"/>
    <property type="molecule type" value="Genomic_DNA"/>
</dbReference>
<gene>
    <name evidence="6" type="ORF">HAX54_016039</name>
</gene>
<dbReference type="Pfam" id="PF17766">
    <property type="entry name" value="fn3_6"/>
    <property type="match status" value="1"/>
</dbReference>
<dbReference type="InterPro" id="IPR045051">
    <property type="entry name" value="SBT"/>
</dbReference>
<dbReference type="Gene3D" id="3.40.50.200">
    <property type="entry name" value="Peptidase S8/S53 domain"/>
    <property type="match status" value="1"/>
</dbReference>
<evidence type="ECO:0000259" key="5">
    <source>
        <dbReference type="Pfam" id="PF17766"/>
    </source>
</evidence>
<evidence type="ECO:0000259" key="4">
    <source>
        <dbReference type="Pfam" id="PF00082"/>
    </source>
</evidence>
<keyword evidence="7" id="KW-1185">Reference proteome</keyword>
<name>A0ABS8UIY8_DATST</name>
<protein>
    <submittedName>
        <fullName evidence="6">Uncharacterized protein</fullName>
    </submittedName>
</protein>